<dbReference type="PANTHER" id="PTHR25465:SF14">
    <property type="entry name" value="E3 UBIQUITIN-PROTEIN LIGASE TRIM65"/>
    <property type="match status" value="1"/>
</dbReference>
<dbReference type="InterPro" id="IPR043136">
    <property type="entry name" value="B30.2/SPRY_sf"/>
</dbReference>
<accession>A0A8C4N0E6</accession>
<reference evidence="6" key="1">
    <citation type="submission" date="2025-08" db="UniProtKB">
        <authorList>
            <consortium name="Ensembl"/>
        </authorList>
    </citation>
    <scope>IDENTIFICATION</scope>
</reference>
<dbReference type="SMART" id="SM00589">
    <property type="entry name" value="PRY"/>
    <property type="match status" value="1"/>
</dbReference>
<keyword evidence="7" id="KW-1185">Reference proteome</keyword>
<sequence>MQSVASQLQQVQEEEEQTEQFGRDAEDMLEEKRRAMCQFVNESVDLMKSQINKRKMEKLSLLGKQREKLEQQMESLRQGKSTMQTALQDLEAISFIQGSKDLLKRLEAMSDLKTTPLTVLDFSKEKNNLDMLIKLNKNFLEKILRPVQHVVMVELDRNNLRSLYGQTPRLDPNSAHPLMMISQDLRVATLTKTQHPYPEHPDRFDICPQVVSSESFSSGRHYWEVDGVLAAKYPHVSESIQSVASQLQQVQEKEEQTEQSGRDAEDMLEEKRRSLCQFVNDSVDLMKSEINKRKMEKLSLLGKQREKLQQQMESLRQGKSTMDLALQELDTISFLQGTRDLLKRLETMSEFNSMKMTPITVLDFSKEEKNLDALIKLNKDFLEKMQSECHKLDIL</sequence>
<dbReference type="SUPFAM" id="SSF49899">
    <property type="entry name" value="Concanavalin A-like lectins/glucanases"/>
    <property type="match status" value="1"/>
</dbReference>
<feature type="region of interest" description="Disordered" evidence="4">
    <location>
        <begin position="247"/>
        <end position="266"/>
    </location>
</feature>
<protein>
    <recommendedName>
        <fullName evidence="5">B30.2/SPRY domain-containing protein</fullName>
    </recommendedName>
</protein>
<evidence type="ECO:0000256" key="2">
    <source>
        <dbReference type="ARBA" id="ARBA00022771"/>
    </source>
</evidence>
<feature type="domain" description="B30.2/SPRY" evidence="5">
    <location>
        <begin position="148"/>
        <end position="363"/>
    </location>
</feature>
<dbReference type="PRINTS" id="PR01407">
    <property type="entry name" value="BUTYPHLNCDUF"/>
</dbReference>
<feature type="region of interest" description="Disordered" evidence="4">
    <location>
        <begin position="1"/>
        <end position="23"/>
    </location>
</feature>
<organism evidence="6 7">
    <name type="scientific">Eptatretus burgeri</name>
    <name type="common">Inshore hagfish</name>
    <dbReference type="NCBI Taxonomy" id="7764"/>
    <lineage>
        <taxon>Eukaryota</taxon>
        <taxon>Metazoa</taxon>
        <taxon>Chordata</taxon>
        <taxon>Craniata</taxon>
        <taxon>Vertebrata</taxon>
        <taxon>Cyclostomata</taxon>
        <taxon>Myxini</taxon>
        <taxon>Myxiniformes</taxon>
        <taxon>Myxinidae</taxon>
        <taxon>Eptatretinae</taxon>
        <taxon>Eptatretus</taxon>
    </lineage>
</organism>
<dbReference type="Pfam" id="PF13765">
    <property type="entry name" value="PRY"/>
    <property type="match status" value="1"/>
</dbReference>
<evidence type="ECO:0000256" key="1">
    <source>
        <dbReference type="ARBA" id="ARBA00022723"/>
    </source>
</evidence>
<dbReference type="InterPro" id="IPR051051">
    <property type="entry name" value="E3_ubiq-ligase_TRIM/RNF"/>
</dbReference>
<dbReference type="InterPro" id="IPR003879">
    <property type="entry name" value="Butyrophylin_SPRY"/>
</dbReference>
<feature type="compositionally biased region" description="Basic and acidic residues" evidence="4">
    <location>
        <begin position="251"/>
        <end position="266"/>
    </location>
</feature>
<dbReference type="Proteomes" id="UP000694388">
    <property type="component" value="Unplaced"/>
</dbReference>
<evidence type="ECO:0000256" key="4">
    <source>
        <dbReference type="SAM" id="MobiDB-lite"/>
    </source>
</evidence>
<dbReference type="PANTHER" id="PTHR25465">
    <property type="entry name" value="B-BOX DOMAIN CONTAINING"/>
    <property type="match status" value="1"/>
</dbReference>
<dbReference type="GO" id="GO:0008270">
    <property type="term" value="F:zinc ion binding"/>
    <property type="evidence" value="ECO:0007669"/>
    <property type="project" value="UniProtKB-KW"/>
</dbReference>
<dbReference type="GeneTree" id="ENSGT00940000169243"/>
<dbReference type="InterPro" id="IPR006574">
    <property type="entry name" value="PRY"/>
</dbReference>
<name>A0A8C4N0E6_EPTBU</name>
<dbReference type="InterPro" id="IPR013320">
    <property type="entry name" value="ConA-like_dom_sf"/>
</dbReference>
<dbReference type="InterPro" id="IPR001870">
    <property type="entry name" value="B30.2/SPRY"/>
</dbReference>
<evidence type="ECO:0000313" key="7">
    <source>
        <dbReference type="Proteomes" id="UP000694388"/>
    </source>
</evidence>
<keyword evidence="3" id="KW-0862">Zinc</keyword>
<dbReference type="PROSITE" id="PS50188">
    <property type="entry name" value="B302_SPRY"/>
    <property type="match status" value="1"/>
</dbReference>
<keyword evidence="2" id="KW-0863">Zinc-finger</keyword>
<dbReference type="GO" id="GO:0005737">
    <property type="term" value="C:cytoplasm"/>
    <property type="evidence" value="ECO:0007669"/>
    <property type="project" value="UniProtKB-ARBA"/>
</dbReference>
<dbReference type="AlphaFoldDB" id="A0A8C4N0E6"/>
<proteinExistence type="predicted"/>
<dbReference type="Ensembl" id="ENSEBUT00000000857.1">
    <property type="protein sequence ID" value="ENSEBUP00000000556.1"/>
    <property type="gene ID" value="ENSEBUG00000000675.1"/>
</dbReference>
<evidence type="ECO:0000259" key="5">
    <source>
        <dbReference type="PROSITE" id="PS50188"/>
    </source>
</evidence>
<reference evidence="6" key="2">
    <citation type="submission" date="2025-09" db="UniProtKB">
        <authorList>
            <consortium name="Ensembl"/>
        </authorList>
    </citation>
    <scope>IDENTIFICATION</scope>
</reference>
<evidence type="ECO:0000313" key="6">
    <source>
        <dbReference type="Ensembl" id="ENSEBUP00000000556.1"/>
    </source>
</evidence>
<dbReference type="Gene3D" id="2.60.120.920">
    <property type="match status" value="1"/>
</dbReference>
<evidence type="ECO:0000256" key="3">
    <source>
        <dbReference type="ARBA" id="ARBA00022833"/>
    </source>
</evidence>
<keyword evidence="1" id="KW-0479">Metal-binding</keyword>